<sequence length="388" mass="42659">MELPNMGERVFAAECIQKKRIRKGKVEYFVKWKGWSPKYNTWEPEGNILDTRLIKLFNRSLEAKDGLPKKRGPKPKKRLQSSTMNDPDDSSDLEVDSPSKRKPESLENVSDTEEESESTSDVSRTDADSSTSADESPQGKSRDQYSPNDSNTGDLTSDTATPSPPVLTPVKRGPGRPPKNTVSTNPHRPLGRGRGGRGISRVLQRGRGRGMRGVTRGPGKGMGRGFRGIGRGMRGRGIRGSRGKRGSNLLRIKMSTPSGKGRPKKILIKDKLSKGQERIDLNTLQSSAQRHLSGSENNDEESKRLSTGSSDSTSVSENGRNGTENDSSDKETNVIEPTIDLRSYWCPPPEMKAVYDKVCITDVPLEAGTITIRECPIGTGFFNTLTKQ</sequence>
<dbReference type="InterPro" id="IPR016197">
    <property type="entry name" value="Chromo-like_dom_sf"/>
</dbReference>
<dbReference type="CDD" id="cd18627">
    <property type="entry name" value="CD_polycomb_like"/>
    <property type="match status" value="1"/>
</dbReference>
<keyword evidence="6" id="KW-1185">Reference proteome</keyword>
<feature type="domain" description="Chromo" evidence="4">
    <location>
        <begin position="11"/>
        <end position="69"/>
    </location>
</feature>
<feature type="compositionally biased region" description="Basic and acidic residues" evidence="3">
    <location>
        <begin position="267"/>
        <end position="280"/>
    </location>
</feature>
<feature type="compositionally biased region" description="Acidic residues" evidence="3">
    <location>
        <begin position="86"/>
        <end position="95"/>
    </location>
</feature>
<protein>
    <recommendedName>
        <fullName evidence="4">Chromo domain-containing protein</fullName>
    </recommendedName>
</protein>
<dbReference type="InterPro" id="IPR023780">
    <property type="entry name" value="Chromo_domain"/>
</dbReference>
<organism evidence="5 6">
    <name type="scientific">Sinanodonta woodiana</name>
    <name type="common">Chinese pond mussel</name>
    <name type="synonym">Anodonta woodiana</name>
    <dbReference type="NCBI Taxonomy" id="1069815"/>
    <lineage>
        <taxon>Eukaryota</taxon>
        <taxon>Metazoa</taxon>
        <taxon>Spiralia</taxon>
        <taxon>Lophotrochozoa</taxon>
        <taxon>Mollusca</taxon>
        <taxon>Bivalvia</taxon>
        <taxon>Autobranchia</taxon>
        <taxon>Heteroconchia</taxon>
        <taxon>Palaeoheterodonta</taxon>
        <taxon>Unionida</taxon>
        <taxon>Unionoidea</taxon>
        <taxon>Unionidae</taxon>
        <taxon>Unioninae</taxon>
        <taxon>Sinanodonta</taxon>
    </lineage>
</organism>
<evidence type="ECO:0000256" key="3">
    <source>
        <dbReference type="SAM" id="MobiDB-lite"/>
    </source>
</evidence>
<evidence type="ECO:0000256" key="1">
    <source>
        <dbReference type="ARBA" id="ARBA00004123"/>
    </source>
</evidence>
<dbReference type="GO" id="GO:0005634">
    <property type="term" value="C:nucleus"/>
    <property type="evidence" value="ECO:0007669"/>
    <property type="project" value="UniProtKB-SubCell"/>
</dbReference>
<proteinExistence type="predicted"/>
<dbReference type="Gene3D" id="2.40.50.40">
    <property type="match status" value="1"/>
</dbReference>
<reference evidence="5 6" key="1">
    <citation type="submission" date="2024-11" db="EMBL/GenBank/DDBJ databases">
        <title>Chromosome-level genome assembly of the freshwater bivalve Anodonta woodiana.</title>
        <authorList>
            <person name="Chen X."/>
        </authorList>
    </citation>
    <scope>NUCLEOTIDE SEQUENCE [LARGE SCALE GENOMIC DNA]</scope>
    <source>
        <strain evidence="5">MN2024</strain>
        <tissue evidence="5">Gills</tissue>
    </source>
</reference>
<dbReference type="InterPro" id="IPR023779">
    <property type="entry name" value="Chromodomain_CS"/>
</dbReference>
<feature type="compositionally biased region" description="Polar residues" evidence="3">
    <location>
        <begin position="282"/>
        <end position="296"/>
    </location>
</feature>
<dbReference type="PROSITE" id="PS00598">
    <property type="entry name" value="CHROMO_1"/>
    <property type="match status" value="1"/>
</dbReference>
<dbReference type="InterPro" id="IPR000953">
    <property type="entry name" value="Chromo/chromo_shadow_dom"/>
</dbReference>
<feature type="region of interest" description="Disordered" evidence="3">
    <location>
        <begin position="60"/>
        <end position="334"/>
    </location>
</feature>
<dbReference type="EMBL" id="JBJQND010000005">
    <property type="protein sequence ID" value="KAL3877108.1"/>
    <property type="molecule type" value="Genomic_DNA"/>
</dbReference>
<dbReference type="PROSITE" id="PS50013">
    <property type="entry name" value="CHROMO_2"/>
    <property type="match status" value="1"/>
</dbReference>
<keyword evidence="2" id="KW-0539">Nucleus</keyword>
<dbReference type="Pfam" id="PF17218">
    <property type="entry name" value="CBX7_C"/>
    <property type="match status" value="1"/>
</dbReference>
<feature type="compositionally biased region" description="Gly residues" evidence="3">
    <location>
        <begin position="216"/>
        <end position="232"/>
    </location>
</feature>
<name>A0ABD3WWV1_SINWO</name>
<feature type="compositionally biased region" description="Basic residues" evidence="3">
    <location>
        <begin position="233"/>
        <end position="245"/>
    </location>
</feature>
<feature type="compositionally biased region" description="Low complexity" evidence="3">
    <location>
        <begin position="305"/>
        <end position="316"/>
    </location>
</feature>
<evidence type="ECO:0000313" key="5">
    <source>
        <dbReference type="EMBL" id="KAL3877108.1"/>
    </source>
</evidence>
<feature type="compositionally biased region" description="Polar residues" evidence="3">
    <location>
        <begin position="144"/>
        <end position="161"/>
    </location>
</feature>
<dbReference type="SUPFAM" id="SSF54160">
    <property type="entry name" value="Chromo domain-like"/>
    <property type="match status" value="1"/>
</dbReference>
<evidence type="ECO:0000313" key="6">
    <source>
        <dbReference type="Proteomes" id="UP001634394"/>
    </source>
</evidence>
<dbReference type="PANTHER" id="PTHR46389">
    <property type="entry name" value="POLYCOMB GROUP PROTEIN PC"/>
    <property type="match status" value="1"/>
</dbReference>
<dbReference type="Pfam" id="PF00385">
    <property type="entry name" value="Chromo"/>
    <property type="match status" value="1"/>
</dbReference>
<dbReference type="AlphaFoldDB" id="A0ABD3WWV1"/>
<dbReference type="Proteomes" id="UP001634394">
    <property type="component" value="Unassembled WGS sequence"/>
</dbReference>
<comment type="caution">
    <text evidence="5">The sequence shown here is derived from an EMBL/GenBank/DDBJ whole genome shotgun (WGS) entry which is preliminary data.</text>
</comment>
<feature type="compositionally biased region" description="Basic residues" evidence="3">
    <location>
        <begin position="69"/>
        <end position="79"/>
    </location>
</feature>
<accession>A0ABD3WWV1</accession>
<dbReference type="InterPro" id="IPR017956">
    <property type="entry name" value="AT_hook_DNA-bd_motif"/>
</dbReference>
<dbReference type="InterPro" id="IPR052458">
    <property type="entry name" value="PcG_PRC1-like_component"/>
</dbReference>
<dbReference type="PANTHER" id="PTHR46389:SF3">
    <property type="entry name" value="POLYCOMB GROUP PROTEIN PC"/>
    <property type="match status" value="1"/>
</dbReference>
<dbReference type="SMART" id="SM00298">
    <property type="entry name" value="CHROMO"/>
    <property type="match status" value="1"/>
</dbReference>
<evidence type="ECO:0000259" key="4">
    <source>
        <dbReference type="PROSITE" id="PS50013"/>
    </source>
</evidence>
<dbReference type="InterPro" id="IPR033773">
    <property type="entry name" value="CBX7_C"/>
</dbReference>
<gene>
    <name evidence="5" type="ORF">ACJMK2_034863</name>
</gene>
<comment type="subcellular location">
    <subcellularLocation>
        <location evidence="1">Nucleus</location>
    </subcellularLocation>
</comment>
<evidence type="ECO:0000256" key="2">
    <source>
        <dbReference type="ARBA" id="ARBA00023242"/>
    </source>
</evidence>
<dbReference type="PRINTS" id="PR00929">
    <property type="entry name" value="ATHOOK"/>
</dbReference>